<protein>
    <submittedName>
        <fullName evidence="1">Uncharacterized protein</fullName>
    </submittedName>
</protein>
<proteinExistence type="predicted"/>
<dbReference type="RefSeq" id="WP_175591232.1">
    <property type="nucleotide sequence ID" value="NZ_JABWGN010000007.1"/>
</dbReference>
<accession>A0A7Y6M419</accession>
<dbReference type="EMBL" id="JABWGN010000007">
    <property type="protein sequence ID" value="NUW33812.1"/>
    <property type="molecule type" value="Genomic_DNA"/>
</dbReference>
<evidence type="ECO:0000313" key="2">
    <source>
        <dbReference type="Proteomes" id="UP000586042"/>
    </source>
</evidence>
<keyword evidence="2" id="KW-1185">Reference proteome</keyword>
<organism evidence="1 2">
    <name type="scientific">Nonomuraea montanisoli</name>
    <dbReference type="NCBI Taxonomy" id="2741721"/>
    <lineage>
        <taxon>Bacteria</taxon>
        <taxon>Bacillati</taxon>
        <taxon>Actinomycetota</taxon>
        <taxon>Actinomycetes</taxon>
        <taxon>Streptosporangiales</taxon>
        <taxon>Streptosporangiaceae</taxon>
        <taxon>Nonomuraea</taxon>
    </lineage>
</organism>
<sequence>MAEGEFTIKLTQDQALVLSDWLDRVIGTAEFGDLVGEDRAVWSPLHVIAGRLETSLVEVFMPDYSGRLAAARERLLQTLGELGRPVDESER</sequence>
<name>A0A7Y6M419_9ACTN</name>
<evidence type="ECO:0000313" key="1">
    <source>
        <dbReference type="EMBL" id="NUW33812.1"/>
    </source>
</evidence>
<gene>
    <name evidence="1" type="ORF">HTZ77_20570</name>
</gene>
<comment type="caution">
    <text evidence="1">The sequence shown here is derived from an EMBL/GenBank/DDBJ whole genome shotgun (WGS) entry which is preliminary data.</text>
</comment>
<dbReference type="AlphaFoldDB" id="A0A7Y6M419"/>
<dbReference type="Proteomes" id="UP000586042">
    <property type="component" value="Unassembled WGS sequence"/>
</dbReference>
<reference evidence="1 2" key="1">
    <citation type="submission" date="2020-06" db="EMBL/GenBank/DDBJ databases">
        <title>Nonomuraea sp. SMC257, a novel actinomycete isolated from soil.</title>
        <authorList>
            <person name="Chanama M."/>
        </authorList>
    </citation>
    <scope>NUCLEOTIDE SEQUENCE [LARGE SCALE GENOMIC DNA]</scope>
    <source>
        <strain evidence="1 2">SMC257</strain>
    </source>
</reference>